<proteinExistence type="predicted"/>
<accession>A0AA39GA45</accession>
<protein>
    <submittedName>
        <fullName evidence="2">Uncharacterized protein</fullName>
    </submittedName>
</protein>
<organism evidence="2 3">
    <name type="scientific">Sarocladium strictum</name>
    <name type="common">Black bundle disease fungus</name>
    <name type="synonym">Acremonium strictum</name>
    <dbReference type="NCBI Taxonomy" id="5046"/>
    <lineage>
        <taxon>Eukaryota</taxon>
        <taxon>Fungi</taxon>
        <taxon>Dikarya</taxon>
        <taxon>Ascomycota</taxon>
        <taxon>Pezizomycotina</taxon>
        <taxon>Sordariomycetes</taxon>
        <taxon>Hypocreomycetidae</taxon>
        <taxon>Hypocreales</taxon>
        <taxon>Sarocladiaceae</taxon>
        <taxon>Sarocladium</taxon>
    </lineage>
</organism>
<feature type="compositionally biased region" description="Basic and acidic residues" evidence="1">
    <location>
        <begin position="339"/>
        <end position="371"/>
    </location>
</feature>
<feature type="region of interest" description="Disordered" evidence="1">
    <location>
        <begin position="588"/>
        <end position="643"/>
    </location>
</feature>
<feature type="compositionally biased region" description="Polar residues" evidence="1">
    <location>
        <begin position="680"/>
        <end position="690"/>
    </location>
</feature>
<feature type="region of interest" description="Disordered" evidence="1">
    <location>
        <begin position="680"/>
        <end position="709"/>
    </location>
</feature>
<feature type="region of interest" description="Disordered" evidence="1">
    <location>
        <begin position="336"/>
        <end position="410"/>
    </location>
</feature>
<dbReference type="AlphaFoldDB" id="A0AA39GA45"/>
<name>A0AA39GA45_SARSR</name>
<sequence>MANPGYPHLSAQQYGENTAVLMAEQTTPFDNDDVLDSLREIIDPPLVEDELSVLYEHCMQLCDSVCNRIPKEIDAERTRILRYLLSYECTLETFEFFRDPEFGAERVSVMARHLVKRRAQQLGIWGSRWGIPGLYYEWAGERDNVSNWLATWRTDVRELDRQAISVYITALVNERATCTRGQYRSISPRQPPGPHATSHEVWSFLISRPWFLWEAEKAEELIRFNRLPRHLRAVFDGHAAECNDLKSVHNRVAQLWSKRSAQTAEWAQAPLSEDALLGWWWPHEEAAVVEEDLSMLNDMEQVTNYTAESGLSYTASECEAMCRMAPEDLTLAKRREHRQRFDDREEKRWKESKAASRATVESHREEARLFIKSDSPPYSRWRSESPSPESPRGKPLVPGLHNSGGGGHERYMSLMEDSEDLPEMYDETLSDVSDAYSISPAIPKVSNTLFNGYLSVVESIESDDSSDDIALTPPPARPNNKLPMNKVAESFGLTYGYQQVTNSLQSPYHGSNHAQPEAAAKAQHLRAMAVGKQPEVAETSDGLMFPRPTISDNHDADARGVDPFYWEGSQFAHSDMDSSDAETILQESTTAIPRTVCSAPGDLGLESGPMPALKRKRNMPSSNSSEDEGDSSSPSKSRKGLRRRIMKRMRESEPVSDFEEEHILGPAQLRNKRRRVKNAMNSPLSQSLSSRVPLPHTPQERYSGSTVDDEKAFEDSKSGLQTDIIGKWTGSTKTKGNPSDVASEGYSSTTNHHKPEAQGKQKVVKGDVMSTDETSSVLKLVSNAGVKKQRLKRRVHTGPLRRSARAAAAQATLILAQMDW</sequence>
<evidence type="ECO:0000313" key="3">
    <source>
        <dbReference type="Proteomes" id="UP001175261"/>
    </source>
</evidence>
<evidence type="ECO:0000256" key="1">
    <source>
        <dbReference type="SAM" id="MobiDB-lite"/>
    </source>
</evidence>
<dbReference type="Proteomes" id="UP001175261">
    <property type="component" value="Unassembled WGS sequence"/>
</dbReference>
<feature type="region of interest" description="Disordered" evidence="1">
    <location>
        <begin position="727"/>
        <end position="764"/>
    </location>
</feature>
<dbReference type="EMBL" id="JAPDFR010000009">
    <property type="protein sequence ID" value="KAK0383331.1"/>
    <property type="molecule type" value="Genomic_DNA"/>
</dbReference>
<feature type="compositionally biased region" description="Low complexity" evidence="1">
    <location>
        <begin position="375"/>
        <end position="387"/>
    </location>
</feature>
<keyword evidence="3" id="KW-1185">Reference proteome</keyword>
<gene>
    <name evidence="2" type="ORF">NLU13_9244</name>
</gene>
<comment type="caution">
    <text evidence="2">The sequence shown here is derived from an EMBL/GenBank/DDBJ whole genome shotgun (WGS) entry which is preliminary data.</text>
</comment>
<evidence type="ECO:0000313" key="2">
    <source>
        <dbReference type="EMBL" id="KAK0383331.1"/>
    </source>
</evidence>
<reference evidence="2" key="1">
    <citation type="submission" date="2022-10" db="EMBL/GenBank/DDBJ databases">
        <title>Determination and structural analysis of whole genome sequence of Sarocladium strictum F4-1.</title>
        <authorList>
            <person name="Hu L."/>
            <person name="Jiang Y."/>
        </authorList>
    </citation>
    <scope>NUCLEOTIDE SEQUENCE</scope>
    <source>
        <strain evidence="2">F4-1</strain>
    </source>
</reference>